<dbReference type="STRING" id="550447.SAMN05428946_1478"/>
<accession>A0A1U7PJM9</accession>
<dbReference type="Proteomes" id="UP000187550">
    <property type="component" value="Unassembled WGS sequence"/>
</dbReference>
<dbReference type="AlphaFoldDB" id="A0A1U7PJM9"/>
<dbReference type="RefSeq" id="WP_234982301.1">
    <property type="nucleotide sequence ID" value="NZ_FTPL01000002.1"/>
</dbReference>
<gene>
    <name evidence="1" type="ORF">SAMN05428946_1478</name>
</gene>
<sequence>MENNFREGNPISLHGTIAAMKRMQDHELRELASQYGISLSSREVKRLRPLLDEVSPAWILTGVPDAFIWKVRNVIGDERTQELIDKYL</sequence>
<evidence type="ECO:0000313" key="2">
    <source>
        <dbReference type="Proteomes" id="UP000187550"/>
    </source>
</evidence>
<evidence type="ECO:0000313" key="1">
    <source>
        <dbReference type="EMBL" id="SIT82173.1"/>
    </source>
</evidence>
<name>A0A1U7PJM9_9BACI</name>
<proteinExistence type="predicted"/>
<organism evidence="1 2">
    <name type="scientific">Edaphobacillus lindanitolerans</name>
    <dbReference type="NCBI Taxonomy" id="550447"/>
    <lineage>
        <taxon>Bacteria</taxon>
        <taxon>Bacillati</taxon>
        <taxon>Bacillota</taxon>
        <taxon>Bacilli</taxon>
        <taxon>Bacillales</taxon>
        <taxon>Bacillaceae</taxon>
        <taxon>Edaphobacillus</taxon>
    </lineage>
</organism>
<protein>
    <submittedName>
        <fullName evidence="1">Uncharacterized protein</fullName>
    </submittedName>
</protein>
<reference evidence="2" key="1">
    <citation type="submission" date="2017-01" db="EMBL/GenBank/DDBJ databases">
        <authorList>
            <person name="Varghese N."/>
            <person name="Submissions S."/>
        </authorList>
    </citation>
    <scope>NUCLEOTIDE SEQUENCE [LARGE SCALE GENOMIC DNA]</scope>
    <source>
        <strain evidence="2">MNA4</strain>
    </source>
</reference>
<keyword evidence="2" id="KW-1185">Reference proteome</keyword>
<dbReference type="EMBL" id="FTPL01000002">
    <property type="protein sequence ID" value="SIT82173.1"/>
    <property type="molecule type" value="Genomic_DNA"/>
</dbReference>